<dbReference type="PROSITE" id="PS51379">
    <property type="entry name" value="4FE4S_FER_2"/>
    <property type="match status" value="2"/>
</dbReference>
<dbReference type="Pfam" id="PF13247">
    <property type="entry name" value="Fer4_11"/>
    <property type="match status" value="1"/>
</dbReference>
<evidence type="ECO:0000256" key="1">
    <source>
        <dbReference type="ARBA" id="ARBA00004196"/>
    </source>
</evidence>
<dbReference type="InterPro" id="IPR007059">
    <property type="entry name" value="DmsC"/>
</dbReference>
<keyword evidence="3" id="KW-0479">Metal-binding</keyword>
<protein>
    <submittedName>
        <fullName evidence="9">Dimethyl sulfoxide reductase anchor subunit</fullName>
        <ecNumber evidence="9">1.8.5.3</ecNumber>
    </submittedName>
</protein>
<dbReference type="InterPro" id="IPR051555">
    <property type="entry name" value="FDH_Electron_Transfer_Unit"/>
</dbReference>
<feature type="transmembrane region" description="Helical" evidence="7">
    <location>
        <begin position="460"/>
        <end position="480"/>
    </location>
</feature>
<dbReference type="EC" id="1.8.5.3" evidence="9"/>
<keyword evidence="9" id="KW-0560">Oxidoreductase</keyword>
<accession>A0ABS8NI76</accession>
<dbReference type="SUPFAM" id="SSF54862">
    <property type="entry name" value="4Fe-4S ferredoxins"/>
    <property type="match status" value="1"/>
</dbReference>
<evidence type="ECO:0000256" key="5">
    <source>
        <dbReference type="ARBA" id="ARBA00023004"/>
    </source>
</evidence>
<keyword evidence="7" id="KW-1133">Transmembrane helix</keyword>
<keyword evidence="4" id="KW-0677">Repeat</keyword>
<dbReference type="PANTHER" id="PTHR43545">
    <property type="entry name" value="FORMATE DEHYDROGENASE, NITRATE-INDUCIBLE, IRON-SULFUR SUBUNIT"/>
    <property type="match status" value="1"/>
</dbReference>
<dbReference type="GO" id="GO:0016491">
    <property type="term" value="F:oxidoreductase activity"/>
    <property type="evidence" value="ECO:0007669"/>
    <property type="project" value="UniProtKB-KW"/>
</dbReference>
<proteinExistence type="predicted"/>
<dbReference type="InterPro" id="IPR017896">
    <property type="entry name" value="4Fe4S_Fe-S-bd"/>
</dbReference>
<feature type="transmembrane region" description="Helical" evidence="7">
    <location>
        <begin position="422"/>
        <end position="448"/>
    </location>
</feature>
<evidence type="ECO:0000256" key="4">
    <source>
        <dbReference type="ARBA" id="ARBA00022737"/>
    </source>
</evidence>
<organism evidence="9 10">
    <name type="scientific">Rhodopirellula halodulae</name>
    <dbReference type="NCBI Taxonomy" id="2894198"/>
    <lineage>
        <taxon>Bacteria</taxon>
        <taxon>Pseudomonadati</taxon>
        <taxon>Planctomycetota</taxon>
        <taxon>Planctomycetia</taxon>
        <taxon>Pirellulales</taxon>
        <taxon>Pirellulaceae</taxon>
        <taxon>Rhodopirellula</taxon>
    </lineage>
</organism>
<feature type="domain" description="4Fe-4S ferredoxin-type" evidence="8">
    <location>
        <begin position="91"/>
        <end position="121"/>
    </location>
</feature>
<keyword evidence="10" id="KW-1185">Reference proteome</keyword>
<comment type="subcellular location">
    <subcellularLocation>
        <location evidence="1">Cell envelope</location>
    </subcellularLocation>
</comment>
<keyword evidence="5" id="KW-0408">Iron</keyword>
<evidence type="ECO:0000313" key="9">
    <source>
        <dbReference type="EMBL" id="MCC9643264.1"/>
    </source>
</evidence>
<feature type="domain" description="4Fe-4S ferredoxin-type" evidence="8">
    <location>
        <begin position="179"/>
        <end position="208"/>
    </location>
</feature>
<evidence type="ECO:0000313" key="10">
    <source>
        <dbReference type="Proteomes" id="UP001430306"/>
    </source>
</evidence>
<evidence type="ECO:0000256" key="7">
    <source>
        <dbReference type="SAM" id="Phobius"/>
    </source>
</evidence>
<dbReference type="PANTHER" id="PTHR43545:SF6">
    <property type="entry name" value="FORMATE DEHYDROGENASE, NITRATE-INDUCIBLE, IRON-SULFUR SUBUNIT"/>
    <property type="match status" value="1"/>
</dbReference>
<evidence type="ECO:0000259" key="8">
    <source>
        <dbReference type="PROSITE" id="PS51379"/>
    </source>
</evidence>
<dbReference type="EMBL" id="JAJKFW010000023">
    <property type="protein sequence ID" value="MCC9643264.1"/>
    <property type="molecule type" value="Genomic_DNA"/>
</dbReference>
<dbReference type="RefSeq" id="WP_230274208.1">
    <property type="nucleotide sequence ID" value="NZ_JAJKFW010000023.1"/>
</dbReference>
<dbReference type="InterPro" id="IPR017900">
    <property type="entry name" value="4Fe4S_Fe_S_CS"/>
</dbReference>
<dbReference type="Proteomes" id="UP001430306">
    <property type="component" value="Unassembled WGS sequence"/>
</dbReference>
<keyword evidence="7" id="KW-0472">Membrane</keyword>
<feature type="transmembrane region" description="Helical" evidence="7">
    <location>
        <begin position="339"/>
        <end position="360"/>
    </location>
</feature>
<keyword evidence="2" id="KW-0004">4Fe-4S</keyword>
<comment type="caution">
    <text evidence="9">The sequence shown here is derived from an EMBL/GenBank/DDBJ whole genome shotgun (WGS) entry which is preliminary data.</text>
</comment>
<sequence length="604" mass="64903">MSSLLPTETNVAVTAGANGSPAAGLPLDGQGDSFDLVSMLLKEQQTLTAVEEFASVHETEAEEEHLIDAPAQARYYSKLMPASPPGPGQQYAFNVNLDTCSGCKACVVACHTMNGLDETESWRRVGTLVVGEPSAETATTSLPIAIGVQHVTTACHHCEDPGCLNGCPVKAYDKDPETGIVRHLDDQCIGCKYCTMMCPYEVPKYSKRLGIVRKCDMCHQRLSVGEAPACVQSCPNEAISIQIVEQKVGSPDVRERLVSGAPLSSITRPTTTFHSSDPNKRFEGIAQDHEIDEPAEDHWPLAALLIATQIGVGMLVCERVIAVLGAISGEGLNLETTRWTATAAWGISMVGMNLAPLHLGQPLRSWRIFLGLRTSWLSREAVLLGKFVGLLSLAMGVLWLPVIAPMLPESLSLPEWLVIPDWAAPVLLVGAIVFGLAGLFSSAMIYIATQRTLWRMSRTLMRFGGTTVIGGLLAFGVVLAATSQQVAIAGGLLGTAIALAAAKLVWEHHILLRRESVDGNDAWDRRSQRLVRQHLQSLSKARLVCGWVGVGLLTLSVLVGVSSCNWMLAGIAMVGGLVLAAGEYLERLLYFSSVVHDRMPGTLR</sequence>
<dbReference type="Pfam" id="PF04976">
    <property type="entry name" value="DmsC"/>
    <property type="match status" value="1"/>
</dbReference>
<dbReference type="PROSITE" id="PS00198">
    <property type="entry name" value="4FE4S_FER_1"/>
    <property type="match status" value="1"/>
</dbReference>
<keyword evidence="6" id="KW-0411">Iron-sulfur</keyword>
<name>A0ABS8NI76_9BACT</name>
<evidence type="ECO:0000256" key="2">
    <source>
        <dbReference type="ARBA" id="ARBA00022485"/>
    </source>
</evidence>
<evidence type="ECO:0000256" key="6">
    <source>
        <dbReference type="ARBA" id="ARBA00023014"/>
    </source>
</evidence>
<dbReference type="Gene3D" id="3.30.70.20">
    <property type="match status" value="2"/>
</dbReference>
<feature type="transmembrane region" description="Helical" evidence="7">
    <location>
        <begin position="541"/>
        <end position="560"/>
    </location>
</feature>
<feature type="transmembrane region" description="Helical" evidence="7">
    <location>
        <begin position="566"/>
        <end position="585"/>
    </location>
</feature>
<feature type="transmembrane region" description="Helical" evidence="7">
    <location>
        <begin position="381"/>
        <end position="402"/>
    </location>
</feature>
<evidence type="ECO:0000256" key="3">
    <source>
        <dbReference type="ARBA" id="ARBA00022723"/>
    </source>
</evidence>
<reference evidence="9" key="1">
    <citation type="submission" date="2021-11" db="EMBL/GenBank/DDBJ databases">
        <title>Genome sequence.</title>
        <authorList>
            <person name="Sun Q."/>
        </authorList>
    </citation>
    <scope>NUCLEOTIDE SEQUENCE</scope>
    <source>
        <strain evidence="9">JC740</strain>
    </source>
</reference>
<dbReference type="CDD" id="cd16371">
    <property type="entry name" value="DMSOR_beta_like"/>
    <property type="match status" value="1"/>
</dbReference>
<gene>
    <name evidence="9" type="ORF">LOC71_13345</name>
</gene>
<feature type="transmembrane region" description="Helical" evidence="7">
    <location>
        <begin position="486"/>
        <end position="506"/>
    </location>
</feature>
<keyword evidence="7" id="KW-0812">Transmembrane</keyword>